<feature type="domain" description="Alpha/beta hydrolase fold-3" evidence="2">
    <location>
        <begin position="100"/>
        <end position="327"/>
    </location>
</feature>
<evidence type="ECO:0000259" key="2">
    <source>
        <dbReference type="Pfam" id="PF07859"/>
    </source>
</evidence>
<dbReference type="Gene3D" id="3.40.50.1820">
    <property type="entry name" value="alpha/beta hydrolase"/>
    <property type="match status" value="1"/>
</dbReference>
<dbReference type="AlphaFoldDB" id="A0A165XJ78"/>
<protein>
    <submittedName>
        <fullName evidence="3">Alpha/beta-hydrolase</fullName>
    </submittedName>
</protein>
<sequence>MISRGGFQLRSSAAALLYQITLARWSKANAGKSIARIVRDFVPSYLTSSFSATQIQWLDKPNGEKFIAWGRSNKVNIIVEDIGEDATLLWMDEKRVDRVVLYLHGGGYLIPYADGAPELLRHISLKAGGGQLGFGIVMLDFSSVTEHPFPTQLLQANLAIAHLFKSGVHPENLQLIGDSAGGNLILQLFSHALHDFPDPAFPPSPLRPIIEGTMPSIRGAYLMSSWVNPSGHGGSFELNAATDVIPLATYREWGRLVLHAIPQEHRNFIEFNAVPADWFSGVEKLVKDILITLSADEGVHQDCVALKETLEKYHGDVKFIEQEGGIHLEPIFGFTGQDKKGEVTQALVDWHKTTFGL</sequence>
<dbReference type="OrthoDB" id="2152029at2759"/>
<dbReference type="InterPro" id="IPR050300">
    <property type="entry name" value="GDXG_lipolytic_enzyme"/>
</dbReference>
<organism evidence="3 4">
    <name type="scientific">Athelia psychrophila</name>
    <dbReference type="NCBI Taxonomy" id="1759441"/>
    <lineage>
        <taxon>Eukaryota</taxon>
        <taxon>Fungi</taxon>
        <taxon>Dikarya</taxon>
        <taxon>Basidiomycota</taxon>
        <taxon>Agaricomycotina</taxon>
        <taxon>Agaricomycetes</taxon>
        <taxon>Agaricomycetidae</taxon>
        <taxon>Atheliales</taxon>
        <taxon>Atheliaceae</taxon>
        <taxon>Athelia</taxon>
    </lineage>
</organism>
<evidence type="ECO:0000313" key="3">
    <source>
        <dbReference type="EMBL" id="KZP08597.1"/>
    </source>
</evidence>
<proteinExistence type="predicted"/>
<dbReference type="Proteomes" id="UP000076532">
    <property type="component" value="Unassembled WGS sequence"/>
</dbReference>
<gene>
    <name evidence="3" type="ORF">FIBSPDRAFT_761182</name>
</gene>
<dbReference type="Pfam" id="PF07859">
    <property type="entry name" value="Abhydrolase_3"/>
    <property type="match status" value="1"/>
</dbReference>
<keyword evidence="4" id="KW-1185">Reference proteome</keyword>
<evidence type="ECO:0000313" key="4">
    <source>
        <dbReference type="Proteomes" id="UP000076532"/>
    </source>
</evidence>
<dbReference type="InterPro" id="IPR029058">
    <property type="entry name" value="AB_hydrolase_fold"/>
</dbReference>
<dbReference type="InterPro" id="IPR013094">
    <property type="entry name" value="AB_hydrolase_3"/>
</dbReference>
<name>A0A165XJ78_9AGAM</name>
<accession>A0A165XJ78</accession>
<dbReference type="GO" id="GO:0016787">
    <property type="term" value="F:hydrolase activity"/>
    <property type="evidence" value="ECO:0007669"/>
    <property type="project" value="UniProtKB-KW"/>
</dbReference>
<dbReference type="PANTHER" id="PTHR48081">
    <property type="entry name" value="AB HYDROLASE SUPERFAMILY PROTEIN C4A8.06C"/>
    <property type="match status" value="1"/>
</dbReference>
<reference evidence="3 4" key="1">
    <citation type="journal article" date="2016" name="Mol. Biol. Evol.">
        <title>Comparative Genomics of Early-Diverging Mushroom-Forming Fungi Provides Insights into the Origins of Lignocellulose Decay Capabilities.</title>
        <authorList>
            <person name="Nagy L.G."/>
            <person name="Riley R."/>
            <person name="Tritt A."/>
            <person name="Adam C."/>
            <person name="Daum C."/>
            <person name="Floudas D."/>
            <person name="Sun H."/>
            <person name="Yadav J.S."/>
            <person name="Pangilinan J."/>
            <person name="Larsson K.H."/>
            <person name="Matsuura K."/>
            <person name="Barry K."/>
            <person name="Labutti K."/>
            <person name="Kuo R."/>
            <person name="Ohm R.A."/>
            <person name="Bhattacharya S.S."/>
            <person name="Shirouzu T."/>
            <person name="Yoshinaga Y."/>
            <person name="Martin F.M."/>
            <person name="Grigoriev I.V."/>
            <person name="Hibbett D.S."/>
        </authorList>
    </citation>
    <scope>NUCLEOTIDE SEQUENCE [LARGE SCALE GENOMIC DNA]</scope>
    <source>
        <strain evidence="3 4">CBS 109695</strain>
    </source>
</reference>
<dbReference type="PANTHER" id="PTHR48081:SF31">
    <property type="entry name" value="STERYL ACETYL HYDROLASE MUG81-RELATED"/>
    <property type="match status" value="1"/>
</dbReference>
<dbReference type="EMBL" id="KV417718">
    <property type="protein sequence ID" value="KZP08597.1"/>
    <property type="molecule type" value="Genomic_DNA"/>
</dbReference>
<dbReference type="STRING" id="436010.A0A165XJ78"/>
<dbReference type="SUPFAM" id="SSF53474">
    <property type="entry name" value="alpha/beta-Hydrolases"/>
    <property type="match status" value="1"/>
</dbReference>
<evidence type="ECO:0000256" key="1">
    <source>
        <dbReference type="ARBA" id="ARBA00022801"/>
    </source>
</evidence>
<keyword evidence="1" id="KW-0378">Hydrolase</keyword>